<feature type="compositionally biased region" description="Low complexity" evidence="1">
    <location>
        <begin position="492"/>
        <end position="508"/>
    </location>
</feature>
<feature type="compositionally biased region" description="Basic residues" evidence="1">
    <location>
        <begin position="22"/>
        <end position="31"/>
    </location>
</feature>
<accession>A0A8S1EB72</accession>
<reference evidence="3 4" key="1">
    <citation type="submission" date="2020-04" db="EMBL/GenBank/DDBJ databases">
        <authorList>
            <person name="Laetsch R D."/>
            <person name="Stevens L."/>
            <person name="Kumar S."/>
            <person name="Blaxter L. M."/>
        </authorList>
    </citation>
    <scope>NUCLEOTIDE SEQUENCE [LARGE SCALE GENOMIC DNA]</scope>
</reference>
<feature type="compositionally biased region" description="Basic and acidic residues" evidence="1">
    <location>
        <begin position="422"/>
        <end position="431"/>
    </location>
</feature>
<dbReference type="SUPFAM" id="SSF53474">
    <property type="entry name" value="alpha/beta-Hydrolases"/>
    <property type="match status" value="1"/>
</dbReference>
<name>A0A8S1EB72_9PELO</name>
<feature type="compositionally biased region" description="Polar residues" evidence="1">
    <location>
        <begin position="308"/>
        <end position="324"/>
    </location>
</feature>
<sequence length="1491" mass="167267">MDVLDVSLDLTSPASLGSSSRNKQRLRKMAKSHPDNQSQRKSNVAATPNRKSIPKKESEKTPEIPNNSVTTPVSVESEPGKRSSRAKALRRYSPDFFTPPPKKKFLRDEKVLTNVKCVEIRETIGKIRAIEKSFEEYVLRPEITKDLKARTDKIQNTLDELEKKTNKTPSKPIKAVIKKSGSPKKDSQASTSISRSIRNRAPSSRFPNSEEEKKSDAEIGHSHSDGPSSSANPESGQKSSSVEENTNPARSPKSDDKVPEESEPKHTKVEKAIEKMAKNRKSVGEKKSDNMEVVKAGKRLSIKKTAALASNDTQENENLGSESSVAKKIPSKRKSVAFEEPLIQEDPSPSAQVTNETENETETTTKPDARQTRRSKSNKIEVEKKTEAVENEKARKAVRPRSSIEKKSTASSILNTAFAIKQKLEQEETRIKNRRSLPKKDGKSETNEVAKQKEIVEKEQREPESTSTTEIIEEKNVTLNDSVEVAEEAFLSSTAQTAETTTSSNASTESKKEADAISDPTVKIENKDSTEANKTRISGGSEEQRYSVPAPNEEPKLSAKTPPKSRPSINIRIEPVRSSTRAHKPNRLYSGNFDVDPSIGRVLGSIKGKSVDVPVTGGETSEKPHTKVKIEVNVKDITPVREKKKPPENPLRHGVLRNYVPSIKPYIPNFERDGKVVNCAQIVNCVMDAILYEVCGDGVKKHSDIMTPRQKKQHTAMCAARRSEIHRKAMAESRTQRDDKLRVRIEIDTPEEKGRRSRQAPKKDADYMYIPIKRSKESSADPEYEAEISDQGTEREQQLAREFLSKVNTDEIMKAIQSEKTRVHTESKKKKKMTIESYMNKKHIMNRPECGIRLYDKSKKAVHNHRPSEYFYAEFATDYKPVENVEVTLADEEDIDIGSPSDLTNNEDFLIYRKIVRKMHGEAIDLANRIEELLARPQAPPGMEENLDFVIIRAAEQPEQVRRVFDDALYLVKQQFILENAAPARKYNIESSLYTSTFANAHKLKDILCACDIPTQSAVTWVHRFFVENLPATYLAAYLSLLRYSKGMFGSHVTTLVKSTESEYPPWSEITSLIKELIKKKAIDPETDDIDDTIDMESMSDTVFLLISPSVSVGEPKTRRRAQESIFRWLRHVGHHESTLIKIQENDSQSVNEIEWLTDFLLNSVIVKVAQIAKKYPNVRIVLVGWNWSSYTALLAANHVHGISAIIALGFQVLCDGFRRGHADDEINLTYCPTLFVVGSDDPDHNDVAMKDLQCSMINPTGLVVVGNGNEDLLLPANVLFRLGVTQKFIFRLILEKIFEFLKLPETRWERTKLVPAELNDVFNVDPLLFKSEKVQEKTHNQQQQLLQQQNSAPAPTLSPAPVGGSGGGRRATVSVIDDSPRLNAQPITKKKRVTDTTPLPSPVCGVDTARLRFDELMKKVQVPDDIPQRRTTTDFQKPIERGDLRDRSLTTPASLTRNTFHAPSAAPQQQQQAPQPSPKGPIDPASISLI</sequence>
<dbReference type="InterPro" id="IPR026555">
    <property type="entry name" value="NSL3/Tex30"/>
</dbReference>
<dbReference type="Gene3D" id="3.40.50.1820">
    <property type="entry name" value="alpha/beta hydrolase"/>
    <property type="match status" value="1"/>
</dbReference>
<feature type="compositionally biased region" description="Low complexity" evidence="1">
    <location>
        <begin position="1463"/>
        <end position="1475"/>
    </location>
</feature>
<evidence type="ECO:0000259" key="2">
    <source>
        <dbReference type="Pfam" id="PF23154"/>
    </source>
</evidence>
<feature type="region of interest" description="Disordered" evidence="1">
    <location>
        <begin position="160"/>
        <end position="572"/>
    </location>
</feature>
<proteinExistence type="predicted"/>
<dbReference type="GO" id="GO:0045944">
    <property type="term" value="P:positive regulation of transcription by RNA polymerase II"/>
    <property type="evidence" value="ECO:0007669"/>
    <property type="project" value="TreeGrafter"/>
</dbReference>
<feature type="compositionally biased region" description="Basic and acidic residues" evidence="1">
    <location>
        <begin position="252"/>
        <end position="292"/>
    </location>
</feature>
<feature type="compositionally biased region" description="Polar residues" evidence="1">
    <location>
        <begin position="35"/>
        <end position="50"/>
    </location>
</feature>
<evidence type="ECO:0000313" key="3">
    <source>
        <dbReference type="EMBL" id="CAB3397897.1"/>
    </source>
</evidence>
<comment type="caution">
    <text evidence="3">The sequence shown here is derived from an EMBL/GenBank/DDBJ whole genome shotgun (WGS) entry which is preliminary data.</text>
</comment>
<dbReference type="EMBL" id="CADEPM010000001">
    <property type="protein sequence ID" value="CAB3397897.1"/>
    <property type="molecule type" value="Genomic_DNA"/>
</dbReference>
<evidence type="ECO:0000313" key="4">
    <source>
        <dbReference type="Proteomes" id="UP000494206"/>
    </source>
</evidence>
<feature type="compositionally biased region" description="Basic and acidic residues" evidence="1">
    <location>
        <begin position="1425"/>
        <end position="1449"/>
    </location>
</feature>
<feature type="compositionally biased region" description="Basic and acidic residues" evidence="1">
    <location>
        <begin position="378"/>
        <end position="395"/>
    </location>
</feature>
<feature type="compositionally biased region" description="Polar residues" evidence="1">
    <location>
        <begin position="188"/>
        <end position="207"/>
    </location>
</feature>
<feature type="compositionally biased region" description="Polar residues" evidence="1">
    <location>
        <begin position="225"/>
        <end position="249"/>
    </location>
</feature>
<gene>
    <name evidence="3" type="ORF">CBOVIS_LOCUS1242</name>
</gene>
<feature type="region of interest" description="Disordered" evidence="1">
    <location>
        <begin position="1339"/>
        <end position="1403"/>
    </location>
</feature>
<evidence type="ECO:0000256" key="1">
    <source>
        <dbReference type="SAM" id="MobiDB-lite"/>
    </source>
</evidence>
<feature type="compositionally biased region" description="Basic and acidic residues" evidence="1">
    <location>
        <begin position="522"/>
        <end position="534"/>
    </location>
</feature>
<dbReference type="OrthoDB" id="6415022at2759"/>
<feature type="compositionally biased region" description="Polar residues" evidence="1">
    <location>
        <begin position="9"/>
        <end position="21"/>
    </location>
</feature>
<feature type="region of interest" description="Disordered" evidence="1">
    <location>
        <begin position="1"/>
        <end position="102"/>
    </location>
</feature>
<dbReference type="PANTHER" id="PTHR13136">
    <property type="entry name" value="TESTIS DEVELOPMENT PROTEIN PRTD"/>
    <property type="match status" value="1"/>
</dbReference>
<dbReference type="InterPro" id="IPR056519">
    <property type="entry name" value="KANSL3_1st"/>
</dbReference>
<feature type="domain" description="KANSL3 helical" evidence="2">
    <location>
        <begin position="918"/>
        <end position="1084"/>
    </location>
</feature>
<organism evidence="3 4">
    <name type="scientific">Caenorhabditis bovis</name>
    <dbReference type="NCBI Taxonomy" id="2654633"/>
    <lineage>
        <taxon>Eukaryota</taxon>
        <taxon>Metazoa</taxon>
        <taxon>Ecdysozoa</taxon>
        <taxon>Nematoda</taxon>
        <taxon>Chromadorea</taxon>
        <taxon>Rhabditida</taxon>
        <taxon>Rhabditina</taxon>
        <taxon>Rhabditomorpha</taxon>
        <taxon>Rhabditoidea</taxon>
        <taxon>Rhabditidae</taxon>
        <taxon>Peloderinae</taxon>
        <taxon>Caenorhabditis</taxon>
    </lineage>
</organism>
<feature type="compositionally biased region" description="Basic and acidic residues" evidence="1">
    <location>
        <begin position="208"/>
        <end position="224"/>
    </location>
</feature>
<dbReference type="Proteomes" id="UP000494206">
    <property type="component" value="Unassembled WGS sequence"/>
</dbReference>
<keyword evidence="4" id="KW-1185">Reference proteome</keyword>
<dbReference type="PANTHER" id="PTHR13136:SF16">
    <property type="entry name" value="KAT8 REGULATORY NSL COMPLEX SUBUNIT 3"/>
    <property type="match status" value="1"/>
</dbReference>
<feature type="compositionally biased region" description="Polar residues" evidence="1">
    <location>
        <begin position="64"/>
        <end position="74"/>
    </location>
</feature>
<feature type="region of interest" description="Disordered" evidence="1">
    <location>
        <begin position="1425"/>
        <end position="1491"/>
    </location>
</feature>
<dbReference type="Pfam" id="PF23154">
    <property type="entry name" value="KANSL3_1st"/>
    <property type="match status" value="1"/>
</dbReference>
<dbReference type="GO" id="GO:0044545">
    <property type="term" value="C:NSL complex"/>
    <property type="evidence" value="ECO:0007669"/>
    <property type="project" value="TreeGrafter"/>
</dbReference>
<feature type="compositionally biased region" description="Basic and acidic residues" evidence="1">
    <location>
        <begin position="438"/>
        <end position="464"/>
    </location>
</feature>
<dbReference type="InterPro" id="IPR029058">
    <property type="entry name" value="AB_hydrolase_fold"/>
</dbReference>
<feature type="compositionally biased region" description="Polar residues" evidence="1">
    <location>
        <begin position="1450"/>
        <end position="1462"/>
    </location>
</feature>
<protein>
    <recommendedName>
        <fullName evidence="2">KANSL3 helical domain-containing protein</fullName>
    </recommendedName>
</protein>